<keyword evidence="2" id="KW-1185">Reference proteome</keyword>
<sequence>MSKQSEKPEWVRVAEEYEASGLTQREFAERRGMTLSTLQSWVYRRRRQERAPVVEPVRLLPVQVRAAPVERGSGTLEVLTASGERVSFAVGTDVQYVARLVAALERKTC</sequence>
<dbReference type="Gene3D" id="1.10.260.40">
    <property type="entry name" value="lambda repressor-like DNA-binding domains"/>
    <property type="match status" value="1"/>
</dbReference>
<dbReference type="NCBIfam" id="NF047593">
    <property type="entry name" value="IS66_ISAeme5_TnpA"/>
    <property type="match status" value="1"/>
</dbReference>
<dbReference type="EMBL" id="CP043494">
    <property type="protein sequence ID" value="WNG43900.1"/>
    <property type="molecule type" value="Genomic_DNA"/>
</dbReference>
<gene>
    <name evidence="1" type="ORF">F0U60_07190</name>
</gene>
<protein>
    <submittedName>
        <fullName evidence="1">IS66 family insertion sequence element accessory protein TnpB</fullName>
    </submittedName>
</protein>
<dbReference type="InterPro" id="IPR010982">
    <property type="entry name" value="Lambda_DNA-bd_dom_sf"/>
</dbReference>
<evidence type="ECO:0000313" key="1">
    <source>
        <dbReference type="EMBL" id="WNG43900.1"/>
    </source>
</evidence>
<dbReference type="Proteomes" id="UP001611383">
    <property type="component" value="Chromosome"/>
</dbReference>
<reference evidence="1 2" key="1">
    <citation type="submission" date="2019-08" db="EMBL/GenBank/DDBJ databases">
        <title>Archangium and Cystobacter genomes.</title>
        <authorList>
            <person name="Chen I.-C.K."/>
            <person name="Wielgoss S."/>
        </authorList>
    </citation>
    <scope>NUCLEOTIDE SEQUENCE [LARGE SCALE GENOMIC DNA]</scope>
    <source>
        <strain evidence="1 2">Cbm 6</strain>
    </source>
</reference>
<proteinExistence type="predicted"/>
<name>A0ABY9WJB6_9BACT</name>
<evidence type="ECO:0000313" key="2">
    <source>
        <dbReference type="Proteomes" id="UP001611383"/>
    </source>
</evidence>
<accession>A0ABY9WJB6</accession>
<organism evidence="1 2">
    <name type="scientific">Archangium minus</name>
    <dbReference type="NCBI Taxonomy" id="83450"/>
    <lineage>
        <taxon>Bacteria</taxon>
        <taxon>Pseudomonadati</taxon>
        <taxon>Myxococcota</taxon>
        <taxon>Myxococcia</taxon>
        <taxon>Myxococcales</taxon>
        <taxon>Cystobacterineae</taxon>
        <taxon>Archangiaceae</taxon>
        <taxon>Archangium</taxon>
    </lineage>
</organism>
<dbReference type="RefSeq" id="WP_395815732.1">
    <property type="nucleotide sequence ID" value="NZ_CP043494.1"/>
</dbReference>